<evidence type="ECO:0000256" key="1">
    <source>
        <dbReference type="SAM" id="Phobius"/>
    </source>
</evidence>
<feature type="transmembrane region" description="Helical" evidence="1">
    <location>
        <begin position="62"/>
        <end position="82"/>
    </location>
</feature>
<dbReference type="Pfam" id="PF06170">
    <property type="entry name" value="DUF983"/>
    <property type="match status" value="1"/>
</dbReference>
<keyword evidence="1" id="KW-0472">Membrane</keyword>
<evidence type="ECO:0000313" key="2">
    <source>
        <dbReference type="EMBL" id="MEE2566516.1"/>
    </source>
</evidence>
<name>A0ABU7LY82_9PROT</name>
<keyword evidence="1" id="KW-1133">Transmembrane helix</keyword>
<proteinExistence type="predicted"/>
<keyword evidence="1" id="KW-0812">Transmembrane</keyword>
<dbReference type="Proteomes" id="UP001310692">
    <property type="component" value="Unassembled WGS sequence"/>
</dbReference>
<accession>A0ABU7LY82</accession>
<dbReference type="RefSeq" id="WP_330196056.1">
    <property type="nucleotide sequence ID" value="NZ_JAZDRO010000002.1"/>
</dbReference>
<organism evidence="2 3">
    <name type="scientific">Hyphobacterium marinum</name>
    <dbReference type="NCBI Taxonomy" id="3116574"/>
    <lineage>
        <taxon>Bacteria</taxon>
        <taxon>Pseudomonadati</taxon>
        <taxon>Pseudomonadota</taxon>
        <taxon>Alphaproteobacteria</taxon>
        <taxon>Maricaulales</taxon>
        <taxon>Maricaulaceae</taxon>
        <taxon>Hyphobacterium</taxon>
    </lineage>
</organism>
<dbReference type="EMBL" id="JAZDRO010000002">
    <property type="protein sequence ID" value="MEE2566516.1"/>
    <property type="molecule type" value="Genomic_DNA"/>
</dbReference>
<keyword evidence="3" id="KW-1185">Reference proteome</keyword>
<feature type="transmembrane region" description="Helical" evidence="1">
    <location>
        <begin position="88"/>
        <end position="106"/>
    </location>
</feature>
<gene>
    <name evidence="2" type="ORF">V0U35_07460</name>
</gene>
<evidence type="ECO:0000313" key="3">
    <source>
        <dbReference type="Proteomes" id="UP001310692"/>
    </source>
</evidence>
<protein>
    <submittedName>
        <fullName evidence="2">DUF983 domain-containing protein</fullName>
    </submittedName>
</protein>
<dbReference type="InterPro" id="IPR009325">
    <property type="entry name" value="DUF983"/>
</dbReference>
<reference evidence="2 3" key="1">
    <citation type="submission" date="2024-01" db="EMBL/GenBank/DDBJ databases">
        <title>Hyphobacterium bacterium isolated from marine sediment.</title>
        <authorList>
            <person name="Zhao S."/>
        </authorList>
    </citation>
    <scope>NUCLEOTIDE SEQUENCE [LARGE SCALE GENOMIC DNA]</scope>
    <source>
        <strain evidence="2 3">Y60-23</strain>
    </source>
</reference>
<sequence length="124" mass="13200">MSEPGADISLPSARTAVWRAVRGRCPRCGKGRLFIGYVKPARACDVCDEPVGDIRAEDGPSWLTILMTGPVVLPVVFTLFAFSGWPDWAIVGTGIVLAVGSALCLLPRVKGGFIGVLWLSKNSN</sequence>
<comment type="caution">
    <text evidence="2">The sequence shown here is derived from an EMBL/GenBank/DDBJ whole genome shotgun (WGS) entry which is preliminary data.</text>
</comment>